<protein>
    <submittedName>
        <fullName evidence="1">Uncharacterized protein</fullName>
    </submittedName>
</protein>
<gene>
    <name evidence="1" type="ORF">PLOB_00012952</name>
</gene>
<keyword evidence="2" id="KW-1185">Reference proteome</keyword>
<evidence type="ECO:0000313" key="2">
    <source>
        <dbReference type="Proteomes" id="UP001159405"/>
    </source>
</evidence>
<dbReference type="Proteomes" id="UP001159405">
    <property type="component" value="Unassembled WGS sequence"/>
</dbReference>
<feature type="non-terminal residue" evidence="1">
    <location>
        <position position="167"/>
    </location>
</feature>
<proteinExistence type="predicted"/>
<dbReference type="EMBL" id="CALNXK010000173">
    <property type="protein sequence ID" value="CAH3172453.1"/>
    <property type="molecule type" value="Genomic_DNA"/>
</dbReference>
<accession>A0ABN8R3M7</accession>
<evidence type="ECO:0000313" key="1">
    <source>
        <dbReference type="EMBL" id="CAH3172453.1"/>
    </source>
</evidence>
<reference evidence="1 2" key="1">
    <citation type="submission" date="2022-05" db="EMBL/GenBank/DDBJ databases">
        <authorList>
            <consortium name="Genoscope - CEA"/>
            <person name="William W."/>
        </authorList>
    </citation>
    <scope>NUCLEOTIDE SEQUENCE [LARGE SCALE GENOMIC DNA]</scope>
</reference>
<comment type="caution">
    <text evidence="1">The sequence shown here is derived from an EMBL/GenBank/DDBJ whole genome shotgun (WGS) entry which is preliminary data.</text>
</comment>
<sequence>MDCLFVSGQLTSTVKVKRKKQNKTKGQEKKSLPKVQFFSLFSVTTKQRLFMTKCPSQTDPLLPNANSSELTLNLNMLICLTTGQRGQTIHKMDVSYIQEMDGRYRITVCDKLKQTKPGRHLEPIDLFPYPNDKKLFVVEDLKEYLHRTEQLLCKLQKGAEQFMALFN</sequence>
<organism evidence="1 2">
    <name type="scientific">Porites lobata</name>
    <dbReference type="NCBI Taxonomy" id="104759"/>
    <lineage>
        <taxon>Eukaryota</taxon>
        <taxon>Metazoa</taxon>
        <taxon>Cnidaria</taxon>
        <taxon>Anthozoa</taxon>
        <taxon>Hexacorallia</taxon>
        <taxon>Scleractinia</taxon>
        <taxon>Fungiina</taxon>
        <taxon>Poritidae</taxon>
        <taxon>Porites</taxon>
    </lineage>
</organism>
<name>A0ABN8R3M7_9CNID</name>